<accession>A0ABY7YZQ4</accession>
<dbReference type="CDD" id="cd01399">
    <property type="entry name" value="GlcN6P_deaminase"/>
    <property type="match status" value="1"/>
</dbReference>
<reference evidence="2 3" key="1">
    <citation type="submission" date="2023-02" db="EMBL/GenBank/DDBJ databases">
        <title>Devosia chondri sp. nov., isolated from the phycosphere of marine algae.</title>
        <authorList>
            <person name="Kim J.M."/>
            <person name="Lee J.K."/>
            <person name="Choi B.J."/>
            <person name="Bayburt H."/>
            <person name="Jeon C.O."/>
        </authorList>
    </citation>
    <scope>NUCLEOTIDE SEQUENCE [LARGE SCALE GENOMIC DNA]</scope>
    <source>
        <strain evidence="2 3">G2-5</strain>
    </source>
</reference>
<dbReference type="PANTHER" id="PTHR11280:SF6">
    <property type="entry name" value="GLUCOSAMINE-6-PHOSPHATE ISOMERASE NAGB"/>
    <property type="match status" value="1"/>
</dbReference>
<dbReference type="SUPFAM" id="SSF100950">
    <property type="entry name" value="NagB/RpiA/CoA transferase-like"/>
    <property type="match status" value="1"/>
</dbReference>
<dbReference type="InterPro" id="IPR004547">
    <property type="entry name" value="Glucosamine6P_isomerase"/>
</dbReference>
<dbReference type="InterPro" id="IPR006148">
    <property type="entry name" value="Glc/Gal-6P_isomerase"/>
</dbReference>
<name>A0ABY7YZQ4_9HYPH</name>
<dbReference type="Gene3D" id="3.40.50.1360">
    <property type="match status" value="1"/>
</dbReference>
<evidence type="ECO:0000313" key="2">
    <source>
        <dbReference type="EMBL" id="WDR06846.1"/>
    </source>
</evidence>
<dbReference type="Proteomes" id="UP001222118">
    <property type="component" value="Chromosome"/>
</dbReference>
<organism evidence="2 3">
    <name type="scientific">Devosia rhodophyticola</name>
    <dbReference type="NCBI Taxonomy" id="3026423"/>
    <lineage>
        <taxon>Bacteria</taxon>
        <taxon>Pseudomonadati</taxon>
        <taxon>Pseudomonadota</taxon>
        <taxon>Alphaproteobacteria</taxon>
        <taxon>Hyphomicrobiales</taxon>
        <taxon>Devosiaceae</taxon>
        <taxon>Devosia</taxon>
    </lineage>
</organism>
<dbReference type="EMBL" id="CP118247">
    <property type="protein sequence ID" value="WDR06846.1"/>
    <property type="molecule type" value="Genomic_DNA"/>
</dbReference>
<gene>
    <name evidence="2" type="ORF">PSQ90_05190</name>
</gene>
<sequence length="245" mass="26406">MNIIAHESANELGAAAAAQGAASVAKAIEANGRAAIIVATGASQFSTLDRLVQADIDWSRVTAFHLDEYVGLPEAHPASFRRYLEERFIAHLPALGAFVKVAGDAADLEAELARLNARIANETVDVCFAGIGENCHLAFNDPPANFTVETPYIVVDLDEACRRQQMGEGWFESLDAVPERAISMSIRQIMKSREIILSVPDERKADAVHNAVDGTVSNLFPASILQHHQNASLHLDPASASRLAR</sequence>
<keyword evidence="3" id="KW-1185">Reference proteome</keyword>
<protein>
    <submittedName>
        <fullName evidence="2">Glucosamine-6-phosphate deaminase</fullName>
    </submittedName>
</protein>
<evidence type="ECO:0000259" key="1">
    <source>
        <dbReference type="Pfam" id="PF01182"/>
    </source>
</evidence>
<feature type="domain" description="Glucosamine/galactosamine-6-phosphate isomerase" evidence="1">
    <location>
        <begin position="8"/>
        <end position="229"/>
    </location>
</feature>
<dbReference type="Pfam" id="PF01182">
    <property type="entry name" value="Glucosamine_iso"/>
    <property type="match status" value="1"/>
</dbReference>
<dbReference type="PANTHER" id="PTHR11280">
    <property type="entry name" value="GLUCOSAMINE-6-PHOSPHATE ISOMERASE"/>
    <property type="match status" value="1"/>
</dbReference>
<dbReference type="RefSeq" id="WP_282212359.1">
    <property type="nucleotide sequence ID" value="NZ_CP118247.1"/>
</dbReference>
<dbReference type="InterPro" id="IPR037171">
    <property type="entry name" value="NagB/RpiA_transferase-like"/>
</dbReference>
<evidence type="ECO:0000313" key="3">
    <source>
        <dbReference type="Proteomes" id="UP001222118"/>
    </source>
</evidence>
<proteinExistence type="predicted"/>